<feature type="region of interest" description="Disordered" evidence="1">
    <location>
        <begin position="1"/>
        <end position="42"/>
    </location>
</feature>
<dbReference type="InterPro" id="IPR038765">
    <property type="entry name" value="Papain-like_cys_pep_sf"/>
</dbReference>
<dbReference type="Ensembl" id="ENSOTST00005172301.1">
    <property type="protein sequence ID" value="ENSOTSP00005154890.1"/>
    <property type="gene ID" value="ENSOTSG00005027899.2"/>
</dbReference>
<dbReference type="SUPFAM" id="SSF54001">
    <property type="entry name" value="Cysteine proteinases"/>
    <property type="match status" value="1"/>
</dbReference>
<sequence length="206" mass="23511">MSKAPPKKKELSSSRVTSSQGQTPNKEASSLVASASEGPGELRRCRYPIWPEWSEAEVNTEKWDGAKGAKDGKMGKSPFLPFFEDPEGKVELPLLLKVHSWKRPSEHILTKPPVIVENESSFDLTAANEHLLCSELFRWIVSEIYIVWKIYNGTSVEQGSDVWKPWEHIYSLCKVVKGHMPLYNVYGKYVVKLYWMVSDRGIQNRL</sequence>
<dbReference type="InterPro" id="IPR053033">
    <property type="entry name" value="Androglobin-like"/>
</dbReference>
<accession>A0AAZ3SNQ4</accession>
<evidence type="ECO:0000256" key="1">
    <source>
        <dbReference type="SAM" id="MobiDB-lite"/>
    </source>
</evidence>
<feature type="compositionally biased region" description="Polar residues" evidence="1">
    <location>
        <begin position="13"/>
        <end position="33"/>
    </location>
</feature>
<evidence type="ECO:0000313" key="2">
    <source>
        <dbReference type="Ensembl" id="ENSOTSP00005154890.1"/>
    </source>
</evidence>
<reference evidence="2" key="3">
    <citation type="submission" date="2025-09" db="UniProtKB">
        <authorList>
            <consortium name="Ensembl"/>
        </authorList>
    </citation>
    <scope>IDENTIFICATION</scope>
</reference>
<dbReference type="GeneTree" id="ENSGT00390000014904"/>
<dbReference type="Proteomes" id="UP000694402">
    <property type="component" value="Unassembled WGS sequence"/>
</dbReference>
<reference evidence="3" key="1">
    <citation type="journal article" date="2018" name="PLoS ONE">
        <title>Chinook salmon (Oncorhynchus tshawytscha) genome and transcriptome.</title>
        <authorList>
            <person name="Christensen K.A."/>
            <person name="Leong J.S."/>
            <person name="Sakhrani D."/>
            <person name="Biagi C.A."/>
            <person name="Minkley D.R."/>
            <person name="Withler R.E."/>
            <person name="Rondeau E.B."/>
            <person name="Koop B.F."/>
            <person name="Devlin R.H."/>
        </authorList>
    </citation>
    <scope>NUCLEOTIDE SEQUENCE [LARGE SCALE GENOMIC DNA]</scope>
</reference>
<dbReference type="PANTHER" id="PTHR46298:SF1">
    <property type="entry name" value="ANDROGLOBIN"/>
    <property type="match status" value="1"/>
</dbReference>
<protein>
    <recommendedName>
        <fullName evidence="4">Androglobin</fullName>
    </recommendedName>
</protein>
<dbReference type="AlphaFoldDB" id="A0AAZ3SNQ4"/>
<reference evidence="2" key="2">
    <citation type="submission" date="2025-08" db="UniProtKB">
        <authorList>
            <consortium name="Ensembl"/>
        </authorList>
    </citation>
    <scope>IDENTIFICATION</scope>
</reference>
<organism evidence="2 3">
    <name type="scientific">Oncorhynchus tshawytscha</name>
    <name type="common">Chinook salmon</name>
    <name type="synonym">Salmo tshawytscha</name>
    <dbReference type="NCBI Taxonomy" id="74940"/>
    <lineage>
        <taxon>Eukaryota</taxon>
        <taxon>Metazoa</taxon>
        <taxon>Chordata</taxon>
        <taxon>Craniata</taxon>
        <taxon>Vertebrata</taxon>
        <taxon>Euteleostomi</taxon>
        <taxon>Actinopterygii</taxon>
        <taxon>Neopterygii</taxon>
        <taxon>Teleostei</taxon>
        <taxon>Protacanthopterygii</taxon>
        <taxon>Salmoniformes</taxon>
        <taxon>Salmonidae</taxon>
        <taxon>Salmoninae</taxon>
        <taxon>Oncorhynchus</taxon>
    </lineage>
</organism>
<evidence type="ECO:0000313" key="3">
    <source>
        <dbReference type="Proteomes" id="UP000694402"/>
    </source>
</evidence>
<dbReference type="PANTHER" id="PTHR46298">
    <property type="entry name" value="ANDROGLOBIN"/>
    <property type="match status" value="1"/>
</dbReference>
<evidence type="ECO:0008006" key="4">
    <source>
        <dbReference type="Google" id="ProtNLM"/>
    </source>
</evidence>
<name>A0AAZ3SNQ4_ONCTS</name>
<proteinExistence type="predicted"/>
<gene>
    <name evidence="2" type="primary">ADGB</name>
</gene>
<keyword evidence="3" id="KW-1185">Reference proteome</keyword>